<feature type="region of interest" description="Disordered" evidence="1">
    <location>
        <begin position="1"/>
        <end position="56"/>
    </location>
</feature>
<feature type="non-terminal residue" evidence="3">
    <location>
        <position position="114"/>
    </location>
</feature>
<dbReference type="AlphaFoldDB" id="A0A7K7WRS5"/>
<feature type="compositionally biased region" description="Low complexity" evidence="1">
    <location>
        <begin position="7"/>
        <end position="16"/>
    </location>
</feature>
<dbReference type="Proteomes" id="UP000531559">
    <property type="component" value="Unassembled WGS sequence"/>
</dbReference>
<dbReference type="CDD" id="cd00201">
    <property type="entry name" value="WW"/>
    <property type="match status" value="1"/>
</dbReference>
<protein>
    <submittedName>
        <fullName evidence="3">RHG27 protein</fullName>
    </submittedName>
</protein>
<proteinExistence type="predicted"/>
<dbReference type="InterPro" id="IPR036020">
    <property type="entry name" value="WW_dom_sf"/>
</dbReference>
<feature type="domain" description="WW" evidence="2">
    <location>
        <begin position="81"/>
        <end position="109"/>
    </location>
</feature>
<dbReference type="EMBL" id="VZSV01000320">
    <property type="protein sequence ID" value="NXA55839.1"/>
    <property type="molecule type" value="Genomic_DNA"/>
</dbReference>
<dbReference type="InterPro" id="IPR001202">
    <property type="entry name" value="WW_dom"/>
</dbReference>
<dbReference type="Gene3D" id="2.20.70.10">
    <property type="match status" value="1"/>
</dbReference>
<dbReference type="PROSITE" id="PS50020">
    <property type="entry name" value="WW_DOMAIN_2"/>
    <property type="match status" value="1"/>
</dbReference>
<dbReference type="Pfam" id="PF00397">
    <property type="entry name" value="WW"/>
    <property type="match status" value="1"/>
</dbReference>
<feature type="non-terminal residue" evidence="3">
    <location>
        <position position="1"/>
    </location>
</feature>
<gene>
    <name evidence="3" type="primary">Arhgap27_1</name>
    <name evidence="3" type="ORF">NOTJUL_R14781</name>
</gene>
<organism evidence="3 4">
    <name type="scientific">Nothocercus julius</name>
    <dbReference type="NCBI Taxonomy" id="2585813"/>
    <lineage>
        <taxon>Eukaryota</taxon>
        <taxon>Metazoa</taxon>
        <taxon>Chordata</taxon>
        <taxon>Craniata</taxon>
        <taxon>Vertebrata</taxon>
        <taxon>Euteleostomi</taxon>
        <taxon>Archelosauria</taxon>
        <taxon>Archosauria</taxon>
        <taxon>Dinosauria</taxon>
        <taxon>Saurischia</taxon>
        <taxon>Theropoda</taxon>
        <taxon>Coelurosauria</taxon>
        <taxon>Aves</taxon>
        <taxon>Palaeognathae</taxon>
        <taxon>Tinamiformes</taxon>
        <taxon>Tinamidae</taxon>
        <taxon>Nothocercus</taxon>
    </lineage>
</organism>
<sequence>AAGLSTARAGAPPRASGGHRDGPHGAAGTEGADPRAVPPQGRKEPEQPPEQPPEPVYLNIAELREEAAAGAAPPCGSLAAWEAHTDAGSGRVFYYNPLTGASTWECPVEEAEDG</sequence>
<evidence type="ECO:0000313" key="3">
    <source>
        <dbReference type="EMBL" id="NXA55839.1"/>
    </source>
</evidence>
<evidence type="ECO:0000259" key="2">
    <source>
        <dbReference type="PROSITE" id="PS50020"/>
    </source>
</evidence>
<evidence type="ECO:0000313" key="4">
    <source>
        <dbReference type="Proteomes" id="UP000531559"/>
    </source>
</evidence>
<comment type="caution">
    <text evidence="3">The sequence shown here is derived from an EMBL/GenBank/DDBJ whole genome shotgun (WGS) entry which is preliminary data.</text>
</comment>
<dbReference type="SUPFAM" id="SSF51045">
    <property type="entry name" value="WW domain"/>
    <property type="match status" value="1"/>
</dbReference>
<accession>A0A7K7WRS5</accession>
<dbReference type="SMART" id="SM00456">
    <property type="entry name" value="WW"/>
    <property type="match status" value="1"/>
</dbReference>
<dbReference type="PROSITE" id="PS01159">
    <property type="entry name" value="WW_DOMAIN_1"/>
    <property type="match status" value="1"/>
</dbReference>
<reference evidence="3 4" key="1">
    <citation type="submission" date="2019-09" db="EMBL/GenBank/DDBJ databases">
        <title>Bird 10,000 Genomes (B10K) Project - Family phase.</title>
        <authorList>
            <person name="Zhang G."/>
        </authorList>
    </citation>
    <scope>NUCLEOTIDE SEQUENCE [LARGE SCALE GENOMIC DNA]</scope>
    <source>
        <strain evidence="3">B10K-MSB-01</strain>
    </source>
</reference>
<evidence type="ECO:0000256" key="1">
    <source>
        <dbReference type="SAM" id="MobiDB-lite"/>
    </source>
</evidence>
<dbReference type="OrthoDB" id="191651at2759"/>
<name>A0A7K7WRS5_9AVES</name>
<keyword evidence="4" id="KW-1185">Reference proteome</keyword>